<name>A0A6J7XP59_9ZZZZ</name>
<evidence type="ECO:0000256" key="1">
    <source>
        <dbReference type="SAM" id="Phobius"/>
    </source>
</evidence>
<dbReference type="AlphaFoldDB" id="A0A6J7XP59"/>
<feature type="transmembrane region" description="Helical" evidence="1">
    <location>
        <begin position="20"/>
        <end position="42"/>
    </location>
</feature>
<protein>
    <submittedName>
        <fullName evidence="2">Unannotated protein</fullName>
    </submittedName>
</protein>
<organism evidence="2">
    <name type="scientific">freshwater metagenome</name>
    <dbReference type="NCBI Taxonomy" id="449393"/>
    <lineage>
        <taxon>unclassified sequences</taxon>
        <taxon>metagenomes</taxon>
        <taxon>ecological metagenomes</taxon>
    </lineage>
</organism>
<gene>
    <name evidence="2" type="ORF">UFOPK3554_00324</name>
</gene>
<feature type="transmembrane region" description="Helical" evidence="1">
    <location>
        <begin position="54"/>
        <end position="73"/>
    </location>
</feature>
<keyword evidence="1" id="KW-1133">Transmembrane helix</keyword>
<sequence>MLVKARNFHLLSYSFVTVGLVLGIAGFVRTSALLVALGTAGIASTHRQKRTIEFYLPMSIAIALFTLAIALPHGR</sequence>
<keyword evidence="1" id="KW-0812">Transmembrane</keyword>
<keyword evidence="1" id="KW-0472">Membrane</keyword>
<proteinExistence type="predicted"/>
<accession>A0A6J7XP59</accession>
<reference evidence="2" key="1">
    <citation type="submission" date="2020-05" db="EMBL/GenBank/DDBJ databases">
        <authorList>
            <person name="Chiriac C."/>
            <person name="Salcher M."/>
            <person name="Ghai R."/>
            <person name="Kavagutti S V."/>
        </authorList>
    </citation>
    <scope>NUCLEOTIDE SEQUENCE</scope>
</reference>
<evidence type="ECO:0000313" key="2">
    <source>
        <dbReference type="EMBL" id="CAB5239532.1"/>
    </source>
</evidence>
<dbReference type="EMBL" id="CAFBSG010000004">
    <property type="protein sequence ID" value="CAB5239532.1"/>
    <property type="molecule type" value="Genomic_DNA"/>
</dbReference>